<reference evidence="5" key="1">
    <citation type="submission" date="2025-08" db="UniProtKB">
        <authorList>
            <consortium name="RefSeq"/>
        </authorList>
    </citation>
    <scope>IDENTIFICATION</scope>
</reference>
<dbReference type="GO" id="GO:0006508">
    <property type="term" value="P:proteolysis"/>
    <property type="evidence" value="ECO:0007669"/>
    <property type="project" value="InterPro"/>
</dbReference>
<evidence type="ECO:0000256" key="2">
    <source>
        <dbReference type="SAM" id="SignalP"/>
    </source>
</evidence>
<feature type="domain" description="Peptidase S1" evidence="3">
    <location>
        <begin position="35"/>
        <end position="268"/>
    </location>
</feature>
<dbReference type="RefSeq" id="XP_028269164.1">
    <property type="nucleotide sequence ID" value="XM_028413363.1"/>
</dbReference>
<proteinExistence type="predicted"/>
<dbReference type="PROSITE" id="PS50240">
    <property type="entry name" value="TRYPSIN_DOM"/>
    <property type="match status" value="1"/>
</dbReference>
<keyword evidence="2" id="KW-0732">Signal</keyword>
<dbReference type="SUPFAM" id="SSF50494">
    <property type="entry name" value="Trypsin-like serine proteases"/>
    <property type="match status" value="1"/>
</dbReference>
<sequence length="271" mass="29740">MKLSFVIVLLLAGHMQCSAAVAEKGDASRAIEKRVLGSKNCDMERQYHVEIESVQGGKSCGGALLNTRWVITAAHCANQRVKVKLGVNIKDVSSFKKAWSFAKSMFGASKYEQTIEIPQQFTFSEGSLSHYIMLIKLNEDMSASLPTIQLPPVGCTKPEEKHQVRIGGWGASKASTMKKADELKCANAETVACDENQKVSFGYHSDATTTMCAFKAGVDVCYGDAGTAVEYNNVLHGIILNNPADKCASHIVMLDICHYREWIDQTMQKYS</sequence>
<dbReference type="GeneID" id="114440827"/>
<evidence type="ECO:0000313" key="4">
    <source>
        <dbReference type="Proteomes" id="UP000515145"/>
    </source>
</evidence>
<dbReference type="InterPro" id="IPR018114">
    <property type="entry name" value="TRYPSIN_HIS"/>
</dbReference>
<feature type="chain" id="PRO_5027536562" evidence="2">
    <location>
        <begin position="20"/>
        <end position="271"/>
    </location>
</feature>
<evidence type="ECO:0000313" key="5">
    <source>
        <dbReference type="RefSeq" id="XP_028269164.1"/>
    </source>
</evidence>
<dbReference type="AlphaFoldDB" id="A0A6P7IXZ6"/>
<name>A0A6P7IXZ6_9TELE</name>
<dbReference type="OrthoDB" id="8440449at2759"/>
<dbReference type="Pfam" id="PF00089">
    <property type="entry name" value="Trypsin"/>
    <property type="match status" value="1"/>
</dbReference>
<feature type="signal peptide" evidence="2">
    <location>
        <begin position="1"/>
        <end position="19"/>
    </location>
</feature>
<protein>
    <submittedName>
        <fullName evidence="5">Trypsin II-P29-like</fullName>
    </submittedName>
</protein>
<dbReference type="InterPro" id="IPR001314">
    <property type="entry name" value="Peptidase_S1A"/>
</dbReference>
<organism evidence="4 5">
    <name type="scientific">Parambassis ranga</name>
    <name type="common">Indian glassy fish</name>
    <dbReference type="NCBI Taxonomy" id="210632"/>
    <lineage>
        <taxon>Eukaryota</taxon>
        <taxon>Metazoa</taxon>
        <taxon>Chordata</taxon>
        <taxon>Craniata</taxon>
        <taxon>Vertebrata</taxon>
        <taxon>Euteleostomi</taxon>
        <taxon>Actinopterygii</taxon>
        <taxon>Neopterygii</taxon>
        <taxon>Teleostei</taxon>
        <taxon>Neoteleostei</taxon>
        <taxon>Acanthomorphata</taxon>
        <taxon>Ovalentaria</taxon>
        <taxon>Ambassidae</taxon>
        <taxon>Parambassis</taxon>
    </lineage>
</organism>
<gene>
    <name evidence="5" type="primary">LOC114440827</name>
</gene>
<dbReference type="SMART" id="SM00020">
    <property type="entry name" value="Tryp_SPc"/>
    <property type="match status" value="1"/>
</dbReference>
<keyword evidence="4" id="KW-1185">Reference proteome</keyword>
<dbReference type="PANTHER" id="PTHR24271:SF96">
    <property type="entry name" value="GRANZYME A-RELATED"/>
    <property type="match status" value="1"/>
</dbReference>
<dbReference type="PROSITE" id="PS00134">
    <property type="entry name" value="TRYPSIN_HIS"/>
    <property type="match status" value="1"/>
</dbReference>
<evidence type="ECO:0000259" key="3">
    <source>
        <dbReference type="PROSITE" id="PS50240"/>
    </source>
</evidence>
<accession>A0A6P7IXZ6</accession>
<dbReference type="InterPro" id="IPR009003">
    <property type="entry name" value="Peptidase_S1_PA"/>
</dbReference>
<dbReference type="InterPro" id="IPR043504">
    <property type="entry name" value="Peptidase_S1_PA_chymotrypsin"/>
</dbReference>
<dbReference type="PANTHER" id="PTHR24271">
    <property type="entry name" value="KALLIKREIN-RELATED"/>
    <property type="match status" value="1"/>
</dbReference>
<dbReference type="Gene3D" id="2.40.10.10">
    <property type="entry name" value="Trypsin-like serine proteases"/>
    <property type="match status" value="2"/>
</dbReference>
<dbReference type="PRINTS" id="PR00722">
    <property type="entry name" value="CHYMOTRYPSIN"/>
</dbReference>
<dbReference type="InterPro" id="IPR001254">
    <property type="entry name" value="Trypsin_dom"/>
</dbReference>
<dbReference type="GO" id="GO:0004252">
    <property type="term" value="F:serine-type endopeptidase activity"/>
    <property type="evidence" value="ECO:0007669"/>
    <property type="project" value="InterPro"/>
</dbReference>
<evidence type="ECO:0000256" key="1">
    <source>
        <dbReference type="ARBA" id="ARBA00023157"/>
    </source>
</evidence>
<dbReference type="Proteomes" id="UP000515145">
    <property type="component" value="Chromosome 9"/>
</dbReference>
<dbReference type="InParanoid" id="A0A6P7IXZ6"/>
<keyword evidence="1" id="KW-1015">Disulfide bond</keyword>